<proteinExistence type="predicted"/>
<feature type="domain" description="DSBA-like thioredoxin" evidence="5">
    <location>
        <begin position="112"/>
        <end position="253"/>
    </location>
</feature>
<dbReference type="PANTHER" id="PTHR13887">
    <property type="entry name" value="GLUTATHIONE S-TRANSFERASE KAPPA"/>
    <property type="match status" value="1"/>
</dbReference>
<sequence>MNLAAKPFRLTAAIIAIVLAVAAAIWVVTARGASPESEADAAVRAAGFDPEERAAIEALVRNYLLENPEILPEVVDRLREKQAEEAMAGIQEQLFTPYPGAYLGNPQGTKVLVEFSDYACGFCKKSVEAVDELIAEDPNLKVVIREFPILSQGSVDAAKMALAAAHQGKYEEFHKAMYDIGKPTPENIEKAAREAGLDIGMAKKAAASNAIAAEIEANRAFANQLQFDGTPAWVTQDQTLQGAVGKAALASALSGKGG</sequence>
<feature type="domain" description="Copper resistance protein ScsC N-terminal" evidence="6">
    <location>
        <begin position="52"/>
        <end position="85"/>
    </location>
</feature>
<dbReference type="SUPFAM" id="SSF52833">
    <property type="entry name" value="Thioredoxin-like"/>
    <property type="match status" value="1"/>
</dbReference>
<dbReference type="Proteomes" id="UP000598997">
    <property type="component" value="Unassembled WGS sequence"/>
</dbReference>
<dbReference type="RefSeq" id="WP_066764359.1">
    <property type="nucleotide sequence ID" value="NZ_BMIO01000002.1"/>
</dbReference>
<dbReference type="InterPro" id="IPR036249">
    <property type="entry name" value="Thioredoxin-like_sf"/>
</dbReference>
<dbReference type="Gene3D" id="3.40.30.10">
    <property type="entry name" value="Glutaredoxin"/>
    <property type="match status" value="1"/>
</dbReference>
<dbReference type="AlphaFoldDB" id="A0A916Y810"/>
<evidence type="ECO:0000256" key="3">
    <source>
        <dbReference type="ARBA" id="ARBA00023157"/>
    </source>
</evidence>
<evidence type="ECO:0000259" key="6">
    <source>
        <dbReference type="Pfam" id="PF18312"/>
    </source>
</evidence>
<dbReference type="Pfam" id="PF18312">
    <property type="entry name" value="ScsC_N"/>
    <property type="match status" value="1"/>
</dbReference>
<name>A0A916Y810_9SPHN</name>
<evidence type="ECO:0000256" key="1">
    <source>
        <dbReference type="ARBA" id="ARBA00022729"/>
    </source>
</evidence>
<keyword evidence="2" id="KW-0560">Oxidoreductase</keyword>
<dbReference type="InterPro" id="IPR001853">
    <property type="entry name" value="DSBA-like_thioredoxin_dom"/>
</dbReference>
<dbReference type="OrthoDB" id="9780147at2"/>
<gene>
    <name evidence="7" type="ORF">GCM10010989_06180</name>
</gene>
<dbReference type="PANTHER" id="PTHR13887:SF14">
    <property type="entry name" value="DISULFIDE BOND FORMATION PROTEIN D"/>
    <property type="match status" value="1"/>
</dbReference>
<comment type="caution">
    <text evidence="7">The sequence shown here is derived from an EMBL/GenBank/DDBJ whole genome shotgun (WGS) entry which is preliminary data.</text>
</comment>
<keyword evidence="8" id="KW-1185">Reference proteome</keyword>
<reference evidence="7 8" key="1">
    <citation type="journal article" date="2014" name="Int. J. Syst. Evol. Microbiol.">
        <title>Complete genome sequence of Corynebacterium casei LMG S-19264T (=DSM 44701T), isolated from a smear-ripened cheese.</title>
        <authorList>
            <consortium name="US DOE Joint Genome Institute (JGI-PGF)"/>
            <person name="Walter F."/>
            <person name="Albersmeier A."/>
            <person name="Kalinowski J."/>
            <person name="Ruckert C."/>
        </authorList>
    </citation>
    <scope>NUCLEOTIDE SEQUENCE [LARGE SCALE GENOMIC DNA]</scope>
    <source>
        <strain evidence="7 8">CGMCC 1.15358</strain>
    </source>
</reference>
<dbReference type="GO" id="GO:0016491">
    <property type="term" value="F:oxidoreductase activity"/>
    <property type="evidence" value="ECO:0007669"/>
    <property type="project" value="UniProtKB-KW"/>
</dbReference>
<evidence type="ECO:0000313" key="7">
    <source>
        <dbReference type="EMBL" id="GGD34800.1"/>
    </source>
</evidence>
<dbReference type="Pfam" id="PF01323">
    <property type="entry name" value="DSBA"/>
    <property type="match status" value="1"/>
</dbReference>
<accession>A0A916Y810</accession>
<protein>
    <submittedName>
        <fullName evidence="7">Outer membrane protein</fullName>
    </submittedName>
</protein>
<keyword evidence="4" id="KW-0676">Redox-active center</keyword>
<evidence type="ECO:0000313" key="8">
    <source>
        <dbReference type="Proteomes" id="UP000598997"/>
    </source>
</evidence>
<evidence type="ECO:0000256" key="2">
    <source>
        <dbReference type="ARBA" id="ARBA00023002"/>
    </source>
</evidence>
<evidence type="ECO:0000256" key="4">
    <source>
        <dbReference type="ARBA" id="ARBA00023284"/>
    </source>
</evidence>
<dbReference type="EMBL" id="BMIO01000002">
    <property type="protein sequence ID" value="GGD34800.1"/>
    <property type="molecule type" value="Genomic_DNA"/>
</dbReference>
<dbReference type="InterPro" id="IPR041205">
    <property type="entry name" value="ScsC_N"/>
</dbReference>
<organism evidence="7 8">
    <name type="scientific">Croceicoccus pelagius</name>
    <dbReference type="NCBI Taxonomy" id="1703341"/>
    <lineage>
        <taxon>Bacteria</taxon>
        <taxon>Pseudomonadati</taxon>
        <taxon>Pseudomonadota</taxon>
        <taxon>Alphaproteobacteria</taxon>
        <taxon>Sphingomonadales</taxon>
        <taxon>Erythrobacteraceae</taxon>
        <taxon>Croceicoccus</taxon>
    </lineage>
</organism>
<keyword evidence="3" id="KW-1015">Disulfide bond</keyword>
<keyword evidence="1" id="KW-0732">Signal</keyword>
<evidence type="ECO:0000259" key="5">
    <source>
        <dbReference type="Pfam" id="PF01323"/>
    </source>
</evidence>